<dbReference type="CDD" id="cd04301">
    <property type="entry name" value="NAT_SF"/>
    <property type="match status" value="1"/>
</dbReference>
<dbReference type="AlphaFoldDB" id="A0A261UP42"/>
<gene>
    <name evidence="4" type="ORF">CAL28_29265</name>
</gene>
<proteinExistence type="predicted"/>
<name>A0A261UP42_9BORD</name>
<dbReference type="InterPro" id="IPR050680">
    <property type="entry name" value="YpeA/RimI_acetyltransf"/>
</dbReference>
<dbReference type="Pfam" id="PF00583">
    <property type="entry name" value="Acetyltransf_1"/>
    <property type="match status" value="1"/>
</dbReference>
<evidence type="ECO:0000256" key="2">
    <source>
        <dbReference type="ARBA" id="ARBA00023315"/>
    </source>
</evidence>
<dbReference type="EMBL" id="NEVS01000004">
    <property type="protein sequence ID" value="OZI63664.1"/>
    <property type="molecule type" value="Genomic_DNA"/>
</dbReference>
<dbReference type="PROSITE" id="PS51186">
    <property type="entry name" value="GNAT"/>
    <property type="match status" value="1"/>
</dbReference>
<keyword evidence="5" id="KW-1185">Reference proteome</keyword>
<evidence type="ECO:0000313" key="4">
    <source>
        <dbReference type="EMBL" id="OZI63664.1"/>
    </source>
</evidence>
<dbReference type="Gene3D" id="3.40.630.30">
    <property type="match status" value="1"/>
</dbReference>
<dbReference type="GO" id="GO:0016747">
    <property type="term" value="F:acyltransferase activity, transferring groups other than amino-acyl groups"/>
    <property type="evidence" value="ECO:0007669"/>
    <property type="project" value="InterPro"/>
</dbReference>
<dbReference type="OrthoDB" id="9805924at2"/>
<organism evidence="4 5">
    <name type="scientific">Bordetella genomosp. 11</name>
    <dbReference type="NCBI Taxonomy" id="1416808"/>
    <lineage>
        <taxon>Bacteria</taxon>
        <taxon>Pseudomonadati</taxon>
        <taxon>Pseudomonadota</taxon>
        <taxon>Betaproteobacteria</taxon>
        <taxon>Burkholderiales</taxon>
        <taxon>Alcaligenaceae</taxon>
        <taxon>Bordetella</taxon>
    </lineage>
</organism>
<keyword evidence="2" id="KW-0012">Acyltransferase</keyword>
<evidence type="ECO:0000256" key="1">
    <source>
        <dbReference type="ARBA" id="ARBA00022679"/>
    </source>
</evidence>
<evidence type="ECO:0000313" key="5">
    <source>
        <dbReference type="Proteomes" id="UP000215767"/>
    </source>
</evidence>
<sequence length="265" mass="29533">MAFATEHDGNVAHCVDTLALRCEEAALNATVVREQMLYDGWLIRWAPAAAKRARSINVIAPPHRDLDEKLDFCKTVYARANLPLIFRLTSTGPDHGLDGQLQTRGFLHYGETRVMAMSMRTSPVAPVQATLRYEQTDPGSFADVTGVLRAYATGHVVEHRHRLSSIAVPCIRLIGRDDAGRHVAAGMAVVDGDVAGIFDVVVDENLRRRGYARQIMGRLLHAAHEAGARSAYLQVEYANTAARQLYASLGFSDRYMYWYRTHQHE</sequence>
<accession>A0A261UP42</accession>
<keyword evidence="1" id="KW-0808">Transferase</keyword>
<dbReference type="Proteomes" id="UP000215767">
    <property type="component" value="Unassembled WGS sequence"/>
</dbReference>
<dbReference type="PANTHER" id="PTHR43420">
    <property type="entry name" value="ACETYLTRANSFERASE"/>
    <property type="match status" value="1"/>
</dbReference>
<feature type="domain" description="N-acetyltransferase" evidence="3">
    <location>
        <begin position="131"/>
        <end position="265"/>
    </location>
</feature>
<evidence type="ECO:0000259" key="3">
    <source>
        <dbReference type="PROSITE" id="PS51186"/>
    </source>
</evidence>
<dbReference type="SUPFAM" id="SSF55729">
    <property type="entry name" value="Acyl-CoA N-acyltransferases (Nat)"/>
    <property type="match status" value="1"/>
</dbReference>
<reference evidence="5" key="1">
    <citation type="submission" date="2017-05" db="EMBL/GenBank/DDBJ databases">
        <title>Complete and WGS of Bordetella genogroups.</title>
        <authorList>
            <person name="Spilker T."/>
            <person name="Lipuma J."/>
        </authorList>
    </citation>
    <scope>NUCLEOTIDE SEQUENCE [LARGE SCALE GENOMIC DNA]</scope>
    <source>
        <strain evidence="5">AU8856</strain>
    </source>
</reference>
<dbReference type="InterPro" id="IPR016181">
    <property type="entry name" value="Acyl_CoA_acyltransferase"/>
</dbReference>
<dbReference type="InterPro" id="IPR000182">
    <property type="entry name" value="GNAT_dom"/>
</dbReference>
<comment type="caution">
    <text evidence="4">The sequence shown here is derived from an EMBL/GenBank/DDBJ whole genome shotgun (WGS) entry which is preliminary data.</text>
</comment>
<protein>
    <recommendedName>
        <fullName evidence="3">N-acetyltransferase domain-containing protein</fullName>
    </recommendedName>
</protein>